<evidence type="ECO:0000313" key="3">
    <source>
        <dbReference type="EMBL" id="TCO25349.1"/>
    </source>
</evidence>
<dbReference type="InterPro" id="IPR006860">
    <property type="entry name" value="FecR"/>
</dbReference>
<dbReference type="Proteomes" id="UP000622648">
    <property type="component" value="Unassembled WGS sequence"/>
</dbReference>
<proteinExistence type="predicted"/>
<accession>A0A4R2HCA9</accession>
<feature type="domain" description="FecR protein" evidence="1">
    <location>
        <begin position="112"/>
        <end position="204"/>
    </location>
</feature>
<reference evidence="3 4" key="3">
    <citation type="submission" date="2019-03" db="EMBL/GenBank/DDBJ databases">
        <title>Genomic Encyclopedia of Type Strains, Phase IV (KMG-IV): sequencing the most valuable type-strain genomes for metagenomic binning, comparative biology and taxonomic classification.</title>
        <authorList>
            <person name="Goeker M."/>
        </authorList>
    </citation>
    <scope>NUCLEOTIDE SEQUENCE [LARGE SCALE GENOMIC DNA]</scope>
    <source>
        <strain evidence="3 4">DSM 103236</strain>
    </source>
</reference>
<evidence type="ECO:0000313" key="4">
    <source>
        <dbReference type="Proteomes" id="UP000295684"/>
    </source>
</evidence>
<dbReference type="Gene3D" id="2.60.120.1440">
    <property type="match status" value="1"/>
</dbReference>
<gene>
    <name evidence="3" type="ORF">EV200_104387</name>
    <name evidence="2" type="ORF">GCM10011413_10370</name>
</gene>
<dbReference type="InterPro" id="IPR012373">
    <property type="entry name" value="Ferrdict_sens_TM"/>
</dbReference>
<dbReference type="EMBL" id="SLWO01000004">
    <property type="protein sequence ID" value="TCO25349.1"/>
    <property type="molecule type" value="Genomic_DNA"/>
</dbReference>
<reference evidence="5" key="2">
    <citation type="journal article" date="2019" name="Int. J. Syst. Evol. Microbiol.">
        <title>The Global Catalogue of Microorganisms (GCM) 10K type strain sequencing project: providing services to taxonomists for standard genome sequencing and annotation.</title>
        <authorList>
            <consortium name="The Broad Institute Genomics Platform"/>
            <consortium name="The Broad Institute Genome Sequencing Center for Infectious Disease"/>
            <person name="Wu L."/>
            <person name="Ma J."/>
        </authorList>
    </citation>
    <scope>NUCLEOTIDE SEQUENCE [LARGE SCALE GENOMIC DNA]</scope>
    <source>
        <strain evidence="5">CGMCC 1.15644</strain>
    </source>
</reference>
<dbReference type="Gene3D" id="3.55.50.30">
    <property type="match status" value="1"/>
</dbReference>
<dbReference type="AlphaFoldDB" id="A0A4R2HCA9"/>
<dbReference type="PANTHER" id="PTHR30273:SF2">
    <property type="entry name" value="PROTEIN FECR"/>
    <property type="match status" value="1"/>
</dbReference>
<dbReference type="PIRSF" id="PIRSF018266">
    <property type="entry name" value="FecR"/>
    <property type="match status" value="1"/>
</dbReference>
<dbReference type="OrthoDB" id="1452822at2"/>
<dbReference type="EMBL" id="BMJO01000002">
    <property type="protein sequence ID" value="GGE46225.1"/>
    <property type="molecule type" value="Genomic_DNA"/>
</dbReference>
<keyword evidence="5" id="KW-1185">Reference proteome</keyword>
<dbReference type="GO" id="GO:0016989">
    <property type="term" value="F:sigma factor antagonist activity"/>
    <property type="evidence" value="ECO:0007669"/>
    <property type="project" value="TreeGrafter"/>
</dbReference>
<dbReference type="PANTHER" id="PTHR30273">
    <property type="entry name" value="PERIPLASMIC SIGNAL SENSOR AND SIGMA FACTOR ACTIVATOR FECR-RELATED"/>
    <property type="match status" value="1"/>
</dbReference>
<comment type="caution">
    <text evidence="3">The sequence shown here is derived from an EMBL/GenBank/DDBJ whole genome shotgun (WGS) entry which is preliminary data.</text>
</comment>
<organism evidence="3 4">
    <name type="scientific">Pedobacter psychrotolerans</name>
    <dbReference type="NCBI Taxonomy" id="1843235"/>
    <lineage>
        <taxon>Bacteria</taxon>
        <taxon>Pseudomonadati</taxon>
        <taxon>Bacteroidota</taxon>
        <taxon>Sphingobacteriia</taxon>
        <taxon>Sphingobacteriales</taxon>
        <taxon>Sphingobacteriaceae</taxon>
        <taxon>Pedobacter</taxon>
    </lineage>
</organism>
<evidence type="ECO:0000259" key="1">
    <source>
        <dbReference type="Pfam" id="PF04773"/>
    </source>
</evidence>
<dbReference type="Pfam" id="PF04773">
    <property type="entry name" value="FecR"/>
    <property type="match status" value="1"/>
</dbReference>
<evidence type="ECO:0000313" key="2">
    <source>
        <dbReference type="EMBL" id="GGE46225.1"/>
    </source>
</evidence>
<evidence type="ECO:0000313" key="5">
    <source>
        <dbReference type="Proteomes" id="UP000622648"/>
    </source>
</evidence>
<protein>
    <submittedName>
        <fullName evidence="3">FecR family protein</fullName>
    </submittedName>
</protein>
<reference evidence="2" key="4">
    <citation type="submission" date="2024-05" db="EMBL/GenBank/DDBJ databases">
        <authorList>
            <person name="Sun Q."/>
            <person name="Zhou Y."/>
        </authorList>
    </citation>
    <scope>NUCLEOTIDE SEQUENCE</scope>
    <source>
        <strain evidence="2">CGMCC 1.15644</strain>
    </source>
</reference>
<reference evidence="2" key="1">
    <citation type="journal article" date="2014" name="Int. J. Syst. Evol. Microbiol.">
        <title>Complete genome of a new Firmicutes species belonging to the dominant human colonic microbiota ('Ruminococcus bicirculans') reveals two chromosomes and a selective capacity to utilize plant glucans.</title>
        <authorList>
            <consortium name="NISC Comparative Sequencing Program"/>
            <person name="Wegmann U."/>
            <person name="Louis P."/>
            <person name="Goesmann A."/>
            <person name="Henrissat B."/>
            <person name="Duncan S.H."/>
            <person name="Flint H.J."/>
        </authorList>
    </citation>
    <scope>NUCLEOTIDE SEQUENCE</scope>
    <source>
        <strain evidence="2">CGMCC 1.15644</strain>
    </source>
</reference>
<dbReference type="RefSeq" id="WP_132533002.1">
    <property type="nucleotide sequence ID" value="NZ_BMJO01000002.1"/>
</dbReference>
<dbReference type="Proteomes" id="UP000295684">
    <property type="component" value="Unassembled WGS sequence"/>
</dbReference>
<name>A0A4R2HCA9_9SPHI</name>
<sequence>MDDELLAKFLLKESSEEEDKQVRYWLDAAEANQKYFAQLKTIWQLSDTLKNGKKRDENQAWESFKKRRENQNTEKIKTWKLQTIWLKVAAVFVVAVGCWLMYDAYGPDNYVVLTALNQVRNDHLPDGSVLTLNKHSKISYASDFKENRVINMEKGDVFFEVAKDKTHPFIIHIDQLMVEVVGTSFNIRHAKNSTELNVETGIVKVRLGNEELNLYHGERMLVTSNMKKLIKEQSIDQLYNYYRSHVFQANNIALLKLVNALNEAYNTNIILDEHVKHLSISTTLKLGSVNENLRVICETLDLKLSRKGNEILLTYKD</sequence>